<dbReference type="PROSITE" id="PS00892">
    <property type="entry name" value="HIT_1"/>
    <property type="match status" value="1"/>
</dbReference>
<feature type="short sequence motif" description="Histidine triad motif" evidence="2 3">
    <location>
        <begin position="205"/>
        <end position="209"/>
    </location>
</feature>
<proteinExistence type="predicted"/>
<dbReference type="InterPro" id="IPR019808">
    <property type="entry name" value="Histidine_triad_CS"/>
</dbReference>
<evidence type="ECO:0000256" key="2">
    <source>
        <dbReference type="PIRSR" id="PIRSR601310-3"/>
    </source>
</evidence>
<feature type="domain" description="HIT" evidence="5">
    <location>
        <begin position="112"/>
        <end position="221"/>
    </location>
</feature>
<evidence type="ECO:0000256" key="1">
    <source>
        <dbReference type="PIRSR" id="PIRSR601310-1"/>
    </source>
</evidence>
<evidence type="ECO:0000313" key="7">
    <source>
        <dbReference type="Proteomes" id="UP000594262"/>
    </source>
</evidence>
<dbReference type="InterPro" id="IPR001310">
    <property type="entry name" value="Histidine_triad_HIT"/>
</dbReference>
<dbReference type="Pfam" id="PF01230">
    <property type="entry name" value="HIT"/>
    <property type="match status" value="1"/>
</dbReference>
<dbReference type="InterPro" id="IPR036265">
    <property type="entry name" value="HIT-like_sf"/>
</dbReference>
<dbReference type="Gene3D" id="3.30.428.10">
    <property type="entry name" value="HIT-like"/>
    <property type="match status" value="1"/>
</dbReference>
<sequence length="221" mass="24835">LYAFVTFEQKSYEIIKIFKLNSKKCCYSCHENLPRSLGLRMGGYRVLAITFVFIFTMLILRIVPSIQRLLPTAFKNLSVSAFTGTRAMSAKSQADLVAEAKAKYGDLVAENIFTKILNKEIPAKLIYEDDKCVAFNDVNPQAPTHFLVIPRFPIPRLQDVKEDDKALLGHLMFVANKVAGEQGLHEKGYRMVVNNGEQGCQSVIHIHLHVIGGRQLTWPPG</sequence>
<dbReference type="GO" id="GO:0003824">
    <property type="term" value="F:catalytic activity"/>
    <property type="evidence" value="ECO:0007669"/>
    <property type="project" value="InterPro"/>
</dbReference>
<dbReference type="SUPFAM" id="SSF54197">
    <property type="entry name" value="HIT-like"/>
    <property type="match status" value="1"/>
</dbReference>
<accession>A0A7M5XGP8</accession>
<evidence type="ECO:0000256" key="3">
    <source>
        <dbReference type="PROSITE-ProRule" id="PRU00464"/>
    </source>
</evidence>
<dbReference type="AlphaFoldDB" id="A0A7M5XGP8"/>
<dbReference type="OrthoDB" id="672793at2759"/>
<evidence type="ECO:0000313" key="6">
    <source>
        <dbReference type="EnsemblMetazoa" id="CLYHEMP023059.1"/>
    </source>
</evidence>
<dbReference type="EnsemblMetazoa" id="CLYHEMT023059.1">
    <property type="protein sequence ID" value="CLYHEMP023059.1"/>
    <property type="gene ID" value="CLYHEMG023059"/>
</dbReference>
<evidence type="ECO:0000259" key="5">
    <source>
        <dbReference type="PROSITE" id="PS51084"/>
    </source>
</evidence>
<evidence type="ECO:0000256" key="4">
    <source>
        <dbReference type="SAM" id="Phobius"/>
    </source>
</evidence>
<dbReference type="FunFam" id="3.30.428.10:FF:000005">
    <property type="entry name" value="Histidine triad nucleotide-binding protein 1"/>
    <property type="match status" value="1"/>
</dbReference>
<dbReference type="PANTHER" id="PTHR23089">
    <property type="entry name" value="HISTIDINE TRIAD HIT PROTEIN"/>
    <property type="match status" value="1"/>
</dbReference>
<protein>
    <recommendedName>
        <fullName evidence="5">HIT domain-containing protein</fullName>
    </recommendedName>
</protein>
<dbReference type="Proteomes" id="UP000594262">
    <property type="component" value="Unplaced"/>
</dbReference>
<keyword evidence="7" id="KW-1185">Reference proteome</keyword>
<dbReference type="PROSITE" id="PS51084">
    <property type="entry name" value="HIT_2"/>
    <property type="match status" value="1"/>
</dbReference>
<name>A0A7M5XGP8_9CNID</name>
<feature type="active site" description="Tele-AMP-histidine intermediate" evidence="1">
    <location>
        <position position="207"/>
    </location>
</feature>
<dbReference type="InterPro" id="IPR011146">
    <property type="entry name" value="HIT-like"/>
</dbReference>
<keyword evidence="4" id="KW-1133">Transmembrane helix</keyword>
<reference evidence="6" key="1">
    <citation type="submission" date="2021-01" db="UniProtKB">
        <authorList>
            <consortium name="EnsemblMetazoa"/>
        </authorList>
    </citation>
    <scope>IDENTIFICATION</scope>
</reference>
<organism evidence="6 7">
    <name type="scientific">Clytia hemisphaerica</name>
    <dbReference type="NCBI Taxonomy" id="252671"/>
    <lineage>
        <taxon>Eukaryota</taxon>
        <taxon>Metazoa</taxon>
        <taxon>Cnidaria</taxon>
        <taxon>Hydrozoa</taxon>
        <taxon>Hydroidolina</taxon>
        <taxon>Leptothecata</taxon>
        <taxon>Obeliida</taxon>
        <taxon>Clytiidae</taxon>
        <taxon>Clytia</taxon>
    </lineage>
</organism>
<dbReference type="PRINTS" id="PR00332">
    <property type="entry name" value="HISTRIAD"/>
</dbReference>
<feature type="transmembrane region" description="Helical" evidence="4">
    <location>
        <begin position="42"/>
        <end position="63"/>
    </location>
</feature>
<keyword evidence="4" id="KW-0472">Membrane</keyword>
<dbReference type="CDD" id="cd01276">
    <property type="entry name" value="PKCI_related"/>
    <property type="match status" value="1"/>
</dbReference>
<keyword evidence="4" id="KW-0812">Transmembrane</keyword>